<feature type="region of interest" description="Disordered" evidence="2">
    <location>
        <begin position="83"/>
        <end position="111"/>
    </location>
</feature>
<organism evidence="4 5">
    <name type="scientific">Meloidogyne incognita</name>
    <name type="common">Southern root-knot nematode worm</name>
    <name type="synonym">Oxyuris incognita</name>
    <dbReference type="NCBI Taxonomy" id="6306"/>
    <lineage>
        <taxon>Eukaryota</taxon>
        <taxon>Metazoa</taxon>
        <taxon>Ecdysozoa</taxon>
        <taxon>Nematoda</taxon>
        <taxon>Chromadorea</taxon>
        <taxon>Rhabditida</taxon>
        <taxon>Tylenchina</taxon>
        <taxon>Tylenchomorpha</taxon>
        <taxon>Tylenchoidea</taxon>
        <taxon>Meloidogynidae</taxon>
        <taxon>Meloidogyninae</taxon>
        <taxon>Meloidogyne</taxon>
        <taxon>Meloidogyne incognita group</taxon>
    </lineage>
</organism>
<reference evidence="5" key="1">
    <citation type="submission" date="2022-11" db="UniProtKB">
        <authorList>
            <consortium name="WormBaseParasite"/>
        </authorList>
    </citation>
    <scope>IDENTIFICATION</scope>
</reference>
<dbReference type="InterPro" id="IPR009050">
    <property type="entry name" value="Globin-like_sf"/>
</dbReference>
<dbReference type="GO" id="GO:0020037">
    <property type="term" value="F:heme binding"/>
    <property type="evidence" value="ECO:0007669"/>
    <property type="project" value="InterPro"/>
</dbReference>
<dbReference type="GO" id="GO:0019825">
    <property type="term" value="F:oxygen binding"/>
    <property type="evidence" value="ECO:0007669"/>
    <property type="project" value="InterPro"/>
</dbReference>
<comment type="similarity">
    <text evidence="1">Belongs to the globin family.</text>
</comment>
<evidence type="ECO:0000256" key="1">
    <source>
        <dbReference type="RuleBase" id="RU000356"/>
    </source>
</evidence>
<evidence type="ECO:0000313" key="5">
    <source>
        <dbReference type="WBParaSite" id="Minc3s01402g23516"/>
    </source>
</evidence>
<feature type="domain" description="Globin" evidence="3">
    <location>
        <begin position="158"/>
        <end position="310"/>
    </location>
</feature>
<dbReference type="AlphaFoldDB" id="A0A914M7Q4"/>
<dbReference type="SUPFAM" id="SSF46458">
    <property type="entry name" value="Globin-like"/>
    <property type="match status" value="1"/>
</dbReference>
<evidence type="ECO:0000256" key="2">
    <source>
        <dbReference type="SAM" id="MobiDB-lite"/>
    </source>
</evidence>
<dbReference type="InterPro" id="IPR044399">
    <property type="entry name" value="Mb-like_M"/>
</dbReference>
<accession>A0A914M7Q4</accession>
<keyword evidence="1" id="KW-0408">Iron</keyword>
<dbReference type="Gene3D" id="1.10.490.10">
    <property type="entry name" value="Globins"/>
    <property type="match status" value="1"/>
</dbReference>
<keyword evidence="1" id="KW-0479">Metal-binding</keyword>
<proteinExistence type="inferred from homology"/>
<dbReference type="Proteomes" id="UP000887563">
    <property type="component" value="Unplaced"/>
</dbReference>
<dbReference type="PANTHER" id="PTHR47768">
    <property type="entry name" value="GLOBIN RELATED-RELATED"/>
    <property type="match status" value="1"/>
</dbReference>
<keyword evidence="1" id="KW-0349">Heme</keyword>
<dbReference type="InterPro" id="IPR053341">
    <property type="entry name" value="Oxidative_stress_globin-like"/>
</dbReference>
<dbReference type="Pfam" id="PF00042">
    <property type="entry name" value="Globin"/>
    <property type="match status" value="1"/>
</dbReference>
<dbReference type="CDD" id="cd01040">
    <property type="entry name" value="Mb-like"/>
    <property type="match status" value="1"/>
</dbReference>
<keyword evidence="1" id="KW-0813">Transport</keyword>
<protein>
    <submittedName>
        <fullName evidence="5">Globin family profile domain-containing protein</fullName>
    </submittedName>
</protein>
<evidence type="ECO:0000259" key="3">
    <source>
        <dbReference type="PROSITE" id="PS01033"/>
    </source>
</evidence>
<sequence length="344" mass="40056">MKNKYTSIYYSYLSLYEIPRVFSSFIKFLNIHTDRFLSNPNNNTNNNTSSSSSIFSSCCGIFCKKAKQHSATVRATNAWSNTKGGEKIEEKEEKAVNEEKAMSSPNNPTEMVITTEPQKQQNGAVNNEKENETGVTNEQELIFRREDDWTEEEISKWRPNEYERNLVNLTWSDDFDFLYELGTTIYTYIFDHNPQAKLLFIKIHRHGDEWRQSADFRTQALKFVQTISYAAKNLYHMEDCLQMRLFEIGENHVKYASRGFKPEYWDIFLDAMEYALTNHIASTPTLNAQERADATRVWRQLAHYIIVHMKYGYLAKEIQNTKEGVKTSVSETSSIKHSQSDAIL</sequence>
<dbReference type="WBParaSite" id="Minc3s01402g23516">
    <property type="protein sequence ID" value="Minc3s01402g23516"/>
    <property type="gene ID" value="Minc3s01402g23516"/>
</dbReference>
<dbReference type="PROSITE" id="PS01033">
    <property type="entry name" value="GLOBIN"/>
    <property type="match status" value="1"/>
</dbReference>
<name>A0A914M7Q4_MELIC</name>
<dbReference type="PANTHER" id="PTHR47768:SF1">
    <property type="entry name" value="GLOBIN FAMILY PROFILE DOMAIN-CONTAINING PROTEIN"/>
    <property type="match status" value="1"/>
</dbReference>
<dbReference type="GO" id="GO:0005344">
    <property type="term" value="F:oxygen carrier activity"/>
    <property type="evidence" value="ECO:0007669"/>
    <property type="project" value="UniProtKB-KW"/>
</dbReference>
<dbReference type="InterPro" id="IPR000971">
    <property type="entry name" value="Globin"/>
</dbReference>
<keyword evidence="4" id="KW-1185">Reference proteome</keyword>
<dbReference type="InterPro" id="IPR012292">
    <property type="entry name" value="Globin/Proto"/>
</dbReference>
<evidence type="ECO:0000313" key="4">
    <source>
        <dbReference type="Proteomes" id="UP000887563"/>
    </source>
</evidence>
<feature type="compositionally biased region" description="Basic and acidic residues" evidence="2">
    <location>
        <begin position="84"/>
        <end position="101"/>
    </location>
</feature>
<keyword evidence="1" id="KW-0561">Oxygen transport</keyword>